<comment type="caution">
    <text evidence="7">The sequence shown here is derived from an EMBL/GenBank/DDBJ whole genome shotgun (WGS) entry which is preliminary data.</text>
</comment>
<comment type="function">
    <text evidence="4">Component of the small ribosomal subunit. The ribosome is a large ribonucleoprotein complex responsible for the synthesis of proteins in the cell. Required for pre-rRNA processing and maturation of 40S ribosomal subunits. Part of the small subunit (SSU) processome, first precursor of the small eukaryotic ribosomal subunit. During the assembly of the SSU processome in the nucleolus, many ribosome biogenesis factors, an RNA chaperone and ribosomal proteins associate with the nascent pre-rRNA and work in concert to generate RNA folding, modifications, rearrangements and cleavage as well as targeted degradation of pre-ribosomal RNA by the RNA exosome.</text>
</comment>
<dbReference type="InterPro" id="IPR036388">
    <property type="entry name" value="WH-like_DNA-bd_sf"/>
</dbReference>
<evidence type="ECO:0000256" key="2">
    <source>
        <dbReference type="ARBA" id="ARBA00022980"/>
    </source>
</evidence>
<dbReference type="GO" id="GO:0022627">
    <property type="term" value="C:cytosolic small ribosomal subunit"/>
    <property type="evidence" value="ECO:0007669"/>
    <property type="project" value="TreeGrafter"/>
</dbReference>
<evidence type="ECO:0000313" key="7">
    <source>
        <dbReference type="EMBL" id="KAJ8776314.1"/>
    </source>
</evidence>
<evidence type="ECO:0000256" key="5">
    <source>
        <dbReference type="ARBA" id="ARBA00046747"/>
    </source>
</evidence>
<dbReference type="GO" id="GO:0003735">
    <property type="term" value="F:structural constituent of ribosome"/>
    <property type="evidence" value="ECO:0007669"/>
    <property type="project" value="InterPro"/>
</dbReference>
<name>A0AB34GDC4_ESCRO</name>
<evidence type="ECO:0000256" key="4">
    <source>
        <dbReference type="ARBA" id="ARBA00045524"/>
    </source>
</evidence>
<feature type="region of interest" description="Disordered" evidence="6">
    <location>
        <begin position="1"/>
        <end position="33"/>
    </location>
</feature>
<feature type="region of interest" description="Disordered" evidence="6">
    <location>
        <begin position="188"/>
        <end position="236"/>
    </location>
</feature>
<proteinExistence type="inferred from homology"/>
<dbReference type="PANTHER" id="PTHR11710">
    <property type="entry name" value="40S RIBOSOMAL PROTEIN S19"/>
    <property type="match status" value="1"/>
</dbReference>
<reference evidence="7 8" key="1">
    <citation type="submission" date="2022-11" db="EMBL/GenBank/DDBJ databases">
        <title>Whole genome sequence of Eschrichtius robustus ER-17-0199.</title>
        <authorList>
            <person name="Bruniche-Olsen A."/>
            <person name="Black A.N."/>
            <person name="Fields C.J."/>
            <person name="Walden K."/>
            <person name="Dewoody J.A."/>
        </authorList>
    </citation>
    <scope>NUCLEOTIDE SEQUENCE [LARGE SCALE GENOMIC DNA]</scope>
    <source>
        <strain evidence="7">ER-17-0199</strain>
        <tissue evidence="7">Blubber</tissue>
    </source>
</reference>
<keyword evidence="2" id="KW-0689">Ribosomal protein</keyword>
<dbReference type="SMART" id="SM01413">
    <property type="entry name" value="Ribosomal_S19e"/>
    <property type="match status" value="1"/>
</dbReference>
<feature type="compositionally biased region" description="Polar residues" evidence="6">
    <location>
        <begin position="222"/>
        <end position="236"/>
    </location>
</feature>
<dbReference type="InterPro" id="IPR036390">
    <property type="entry name" value="WH_DNA-bd_sf"/>
</dbReference>
<comment type="similarity">
    <text evidence="1">Belongs to the eukaryotic ribosomal protein eS19 family.</text>
</comment>
<feature type="region of interest" description="Disordered" evidence="6">
    <location>
        <begin position="71"/>
        <end position="91"/>
    </location>
</feature>
<dbReference type="SUPFAM" id="SSF46785">
    <property type="entry name" value="Winged helix' DNA-binding domain"/>
    <property type="match status" value="1"/>
</dbReference>
<dbReference type="Pfam" id="PF01090">
    <property type="entry name" value="Ribosomal_S19e"/>
    <property type="match status" value="1"/>
</dbReference>
<accession>A0AB34GDC4</accession>
<keyword evidence="3" id="KW-0687">Ribonucleoprotein</keyword>
<sequence length="236" mass="25617">MCVNTGTVLGPEPAEGLLDAGQSGPNRRRKHGSQHVFSLKPSYLFFETLRAQASHDCTRAAAVYPSLTPPPRSLVGSESRDAHPRGVESLGVPGAGGTATRLLNSCSSFRFQIVSLLQAYFSTTHLSFLPPVTVTFVHELGGRTMLGVTVKDVNQREFVRALAVFLKKSRNLKVPEWVDTVKTAKHKELTPYGGHAKEGHPDQERPSSNVHRRPAKAWGSQGLPNSDARNSQASSL</sequence>
<evidence type="ECO:0000313" key="8">
    <source>
        <dbReference type="Proteomes" id="UP001159641"/>
    </source>
</evidence>
<dbReference type="InterPro" id="IPR001266">
    <property type="entry name" value="Ribosomal_eS19"/>
</dbReference>
<dbReference type="AlphaFoldDB" id="A0AB34GDC4"/>
<protein>
    <submittedName>
        <fullName evidence="7">Uncharacterized protein</fullName>
    </submittedName>
</protein>
<dbReference type="EMBL" id="JAIQCJ010002438">
    <property type="protein sequence ID" value="KAJ8776314.1"/>
    <property type="molecule type" value="Genomic_DNA"/>
</dbReference>
<evidence type="ECO:0000256" key="3">
    <source>
        <dbReference type="ARBA" id="ARBA00023274"/>
    </source>
</evidence>
<dbReference type="Proteomes" id="UP001159641">
    <property type="component" value="Unassembled WGS sequence"/>
</dbReference>
<feature type="compositionally biased region" description="Basic and acidic residues" evidence="6">
    <location>
        <begin position="195"/>
        <end position="205"/>
    </location>
</feature>
<dbReference type="GO" id="GO:0006412">
    <property type="term" value="P:translation"/>
    <property type="evidence" value="ECO:0007669"/>
    <property type="project" value="InterPro"/>
</dbReference>
<dbReference type="GO" id="GO:0003723">
    <property type="term" value="F:RNA binding"/>
    <property type="evidence" value="ECO:0007669"/>
    <property type="project" value="TreeGrafter"/>
</dbReference>
<organism evidence="7 8">
    <name type="scientific">Eschrichtius robustus</name>
    <name type="common">California gray whale</name>
    <name type="synonym">Eschrichtius gibbosus</name>
    <dbReference type="NCBI Taxonomy" id="9764"/>
    <lineage>
        <taxon>Eukaryota</taxon>
        <taxon>Metazoa</taxon>
        <taxon>Chordata</taxon>
        <taxon>Craniata</taxon>
        <taxon>Vertebrata</taxon>
        <taxon>Euteleostomi</taxon>
        <taxon>Mammalia</taxon>
        <taxon>Eutheria</taxon>
        <taxon>Laurasiatheria</taxon>
        <taxon>Artiodactyla</taxon>
        <taxon>Whippomorpha</taxon>
        <taxon>Cetacea</taxon>
        <taxon>Mysticeti</taxon>
        <taxon>Eschrichtiidae</taxon>
        <taxon>Eschrichtius</taxon>
    </lineage>
</organism>
<dbReference type="PANTHER" id="PTHR11710:SF0">
    <property type="entry name" value="40S RIBOSOMAL PROTEIN S19"/>
    <property type="match status" value="1"/>
</dbReference>
<evidence type="ECO:0000256" key="6">
    <source>
        <dbReference type="SAM" id="MobiDB-lite"/>
    </source>
</evidence>
<comment type="subunit">
    <text evidence="5">Component of the small ribosomal subunit. Part of the small subunit (SSU) processome, composed of more than 70 proteins and the RNA chaperone small nucleolar RNA (snoRNA) U3. Interacts with RPS19BP1; the interaction is direct and mediates the integration of RPS19 in state post-A1. Interacts with RPS19BP1.</text>
</comment>
<evidence type="ECO:0000256" key="1">
    <source>
        <dbReference type="ARBA" id="ARBA00010014"/>
    </source>
</evidence>
<dbReference type="Gene3D" id="1.10.10.10">
    <property type="entry name" value="Winged helix-like DNA-binding domain superfamily/Winged helix DNA-binding domain"/>
    <property type="match status" value="1"/>
</dbReference>
<gene>
    <name evidence="7" type="ORF">J1605_015612</name>
</gene>
<dbReference type="GO" id="GO:0000028">
    <property type="term" value="P:ribosomal small subunit assembly"/>
    <property type="evidence" value="ECO:0007669"/>
    <property type="project" value="TreeGrafter"/>
</dbReference>
<keyword evidence="8" id="KW-1185">Reference proteome</keyword>